<dbReference type="SUPFAM" id="SSF55008">
    <property type="entry name" value="HMA, heavy metal-associated domain"/>
    <property type="match status" value="1"/>
</dbReference>
<dbReference type="InterPro" id="IPR006121">
    <property type="entry name" value="HMA_dom"/>
</dbReference>
<protein>
    <recommendedName>
        <fullName evidence="1">HMA domain-containing protein</fullName>
    </recommendedName>
</protein>
<name>D2MLR4_9FIRM</name>
<sequence length="61" mass="6847">MCHHCEMTVKKTLEMIDGVESAVVSHEKGVAEVSLSKEVPDELFQKAIEEKEYGFKGVEHV</sequence>
<keyword evidence="3" id="KW-1185">Reference proteome</keyword>
<dbReference type="InterPro" id="IPR036163">
    <property type="entry name" value="HMA_dom_sf"/>
</dbReference>
<proteinExistence type="predicted"/>
<reference evidence="3" key="1">
    <citation type="submission" date="2009-12" db="EMBL/GenBank/DDBJ databases">
        <title>Sequence of Clostridiales genomosp. BVAB3 str. UPII9-5.</title>
        <authorList>
            <person name="Madupu R."/>
            <person name="Durkin A.S."/>
            <person name="Torralba M."/>
            <person name="Methe B."/>
            <person name="Sutton G.G."/>
            <person name="Strausberg R.L."/>
            <person name="Nelson K.E."/>
        </authorList>
    </citation>
    <scope>NUCLEOTIDE SEQUENCE [LARGE SCALE GENOMIC DNA]</scope>
    <source>
        <strain evidence="3">W1219</strain>
    </source>
</reference>
<gene>
    <name evidence="2" type="ORF">HMPREF9013_1419</name>
</gene>
<dbReference type="RefSeq" id="WP_006626335.1">
    <property type="nucleotide sequence ID" value="NZ_ADFR01000001.1"/>
</dbReference>
<dbReference type="EMBL" id="ADFR01000001">
    <property type="protein sequence ID" value="EFC06473.1"/>
    <property type="molecule type" value="Genomic_DNA"/>
</dbReference>
<accession>D2MLR4</accession>
<dbReference type="GO" id="GO:0046872">
    <property type="term" value="F:metal ion binding"/>
    <property type="evidence" value="ECO:0007669"/>
    <property type="project" value="InterPro"/>
</dbReference>
<dbReference type="Gene3D" id="3.30.70.100">
    <property type="match status" value="1"/>
</dbReference>
<dbReference type="eggNOG" id="COG2608">
    <property type="taxonomic scope" value="Bacteria"/>
</dbReference>
<evidence type="ECO:0000313" key="3">
    <source>
        <dbReference type="Proteomes" id="UP000005017"/>
    </source>
</evidence>
<dbReference type="STRING" id="679192.HMPREF9013_1419"/>
<evidence type="ECO:0000259" key="1">
    <source>
        <dbReference type="PROSITE" id="PS50846"/>
    </source>
</evidence>
<dbReference type="Proteomes" id="UP000005017">
    <property type="component" value="Unassembled WGS sequence"/>
</dbReference>
<comment type="caution">
    <text evidence="2">The sequence shown here is derived from an EMBL/GenBank/DDBJ whole genome shotgun (WGS) entry which is preliminary data.</text>
</comment>
<dbReference type="PROSITE" id="PS50846">
    <property type="entry name" value="HMA_2"/>
    <property type="match status" value="1"/>
</dbReference>
<evidence type="ECO:0000313" key="2">
    <source>
        <dbReference type="EMBL" id="EFC06473.1"/>
    </source>
</evidence>
<dbReference type="Pfam" id="PF00403">
    <property type="entry name" value="HMA"/>
    <property type="match status" value="1"/>
</dbReference>
<dbReference type="CDD" id="cd00371">
    <property type="entry name" value="HMA"/>
    <property type="match status" value="1"/>
</dbReference>
<feature type="domain" description="HMA" evidence="1">
    <location>
        <begin position="1"/>
        <end position="56"/>
    </location>
</feature>
<organism evidence="2 3">
    <name type="scientific">Bulleidia extructa W1219</name>
    <dbReference type="NCBI Taxonomy" id="679192"/>
    <lineage>
        <taxon>Bacteria</taxon>
        <taxon>Bacillati</taxon>
        <taxon>Bacillota</taxon>
        <taxon>Erysipelotrichia</taxon>
        <taxon>Erysipelotrichales</taxon>
        <taxon>Erysipelotrichaceae</taxon>
        <taxon>Bulleidia</taxon>
    </lineage>
</organism>
<dbReference type="AlphaFoldDB" id="D2MLR4"/>